<feature type="domain" description="Nose resistant-to-fluoxetine protein N-terminal" evidence="4">
    <location>
        <begin position="159"/>
        <end position="301"/>
    </location>
</feature>
<dbReference type="InterPro" id="IPR006621">
    <property type="entry name" value="Nose-resist-to-fluoxetine_N"/>
</dbReference>
<feature type="transmembrane region" description="Helical" evidence="2">
    <location>
        <begin position="676"/>
        <end position="696"/>
    </location>
</feature>
<feature type="transmembrane region" description="Helical" evidence="2">
    <location>
        <begin position="561"/>
        <end position="581"/>
    </location>
</feature>
<gene>
    <name evidence="6" type="primary">LOC106469891</name>
</gene>
<evidence type="ECO:0000313" key="5">
    <source>
        <dbReference type="Proteomes" id="UP000694941"/>
    </source>
</evidence>
<dbReference type="RefSeq" id="XP_013785865.1">
    <property type="nucleotide sequence ID" value="XM_013930411.2"/>
</dbReference>
<feature type="transmembrane region" description="Helical" evidence="2">
    <location>
        <begin position="533"/>
        <end position="554"/>
    </location>
</feature>
<feature type="transmembrane region" description="Helical" evidence="2">
    <location>
        <begin position="637"/>
        <end position="656"/>
    </location>
</feature>
<evidence type="ECO:0000256" key="2">
    <source>
        <dbReference type="SAM" id="Phobius"/>
    </source>
</evidence>
<feature type="transmembrane region" description="Helical" evidence="2">
    <location>
        <begin position="423"/>
        <end position="450"/>
    </location>
</feature>
<feature type="transmembrane region" description="Helical" evidence="2">
    <location>
        <begin position="748"/>
        <end position="766"/>
    </location>
</feature>
<dbReference type="InterPro" id="IPR002656">
    <property type="entry name" value="Acyl_transf_3_dom"/>
</dbReference>
<evidence type="ECO:0000259" key="4">
    <source>
        <dbReference type="SMART" id="SM00703"/>
    </source>
</evidence>
<dbReference type="Pfam" id="PF01757">
    <property type="entry name" value="Acyl_transf_3"/>
    <property type="match status" value="1"/>
</dbReference>
<feature type="transmembrane region" description="Helical" evidence="2">
    <location>
        <begin position="382"/>
        <end position="403"/>
    </location>
</feature>
<keyword evidence="2" id="KW-0472">Membrane</keyword>
<sequence>MNRHRVLILAKIFWFLVLFCLDRTNEAANTTDFVPPYLPSDNGDNLLSTKLTTSAQRDIRNSTEEITSSTERNITNPTERNAVNSTERDIISSTENIIKLHKMLKTSRNVDSSLTPEVTTKNPISQWLNIERRMKEIINSVLKQFLPNIIRMFSTIELSGPCYSSLLKTALAVRKLKSWAMKMLDASGKIPSGIAEGTTTTFGAYDLCLGIIANNKRTKKVDFRGKYCLLEILSPFPTTPLDPRLQDTILGDFARSAHLLQGRSNRIGLCVPSTCTHQDVDKVAHVAFQDALHVSVPQCDVKEELNLSAEQIGVLSLLGTLLLLVVSGTTLDLWKQYQPDKQTLNPKKTKCWQAMSFEVLKAFSLYTNGKQMLNTNVGSGNLGALHGIRFFTMAWVILAHTYIMPPMRMYNGLINLQYAVKDVTFMVVWNSFVQVDSFFFLSGLVLVYTTMKKLNGKNGRLNLVRYVIHRYLRLTLPMMLVISLMFILPLISSGPLWNNAVESQIQRCRNTWWANMFYFSNFLNPRNACLSPYWYLSADMQLYLISPVVLITLYKWPRMGFGLITFGILASWVSVAAITLWSNFHPSIVLFDRKTFIEMGGYIHMQPYTHLGPYCIGLATGYLLLKHRNIKLKPLVVALGWIITTVSCSAVIFGAYDWHNGIKPNIVVGIIYASVHRTVFTLGLAWITCACVYGYGGPVNALLSWEPFIVLGRLTYTSYLIHPLVIYVRSGTVREGQFFSHFEQVCRFLIYLVLSMCLASVLHLIFEVPFMKLERFLLPQPTPSKSSWSSRKQKEETNGQVAPNCMSKYSSDMKEDIVTISRL</sequence>
<keyword evidence="2" id="KW-0812">Transmembrane</keyword>
<feature type="transmembrane region" description="Helical" evidence="2">
    <location>
        <begin position="471"/>
        <end position="491"/>
    </location>
</feature>
<evidence type="ECO:0000313" key="6">
    <source>
        <dbReference type="RefSeq" id="XP_013785865.1"/>
    </source>
</evidence>
<reference evidence="6" key="1">
    <citation type="submission" date="2025-08" db="UniProtKB">
        <authorList>
            <consortium name="RefSeq"/>
        </authorList>
    </citation>
    <scope>IDENTIFICATION</scope>
    <source>
        <tissue evidence="6">Muscle</tissue>
    </source>
</reference>
<organism evidence="5 6">
    <name type="scientific">Limulus polyphemus</name>
    <name type="common">Atlantic horseshoe crab</name>
    <dbReference type="NCBI Taxonomy" id="6850"/>
    <lineage>
        <taxon>Eukaryota</taxon>
        <taxon>Metazoa</taxon>
        <taxon>Ecdysozoa</taxon>
        <taxon>Arthropoda</taxon>
        <taxon>Chelicerata</taxon>
        <taxon>Merostomata</taxon>
        <taxon>Xiphosura</taxon>
        <taxon>Limulidae</taxon>
        <taxon>Limulus</taxon>
    </lineage>
</organism>
<evidence type="ECO:0000256" key="1">
    <source>
        <dbReference type="SAM" id="MobiDB-lite"/>
    </source>
</evidence>
<feature type="region of interest" description="Disordered" evidence="1">
    <location>
        <begin position="781"/>
        <end position="801"/>
    </location>
</feature>
<keyword evidence="2" id="KW-1133">Transmembrane helix</keyword>
<dbReference type="PANTHER" id="PTHR11161:SF0">
    <property type="entry name" value="O-ACYLTRANSFERASE LIKE PROTEIN"/>
    <property type="match status" value="1"/>
</dbReference>
<name>A0ABM1BP11_LIMPO</name>
<proteinExistence type="predicted"/>
<dbReference type="Proteomes" id="UP000694941">
    <property type="component" value="Unplaced"/>
</dbReference>
<feature type="chain" id="PRO_5045787916" evidence="3">
    <location>
        <begin position="28"/>
        <end position="823"/>
    </location>
</feature>
<accession>A0ABM1BP11</accession>
<keyword evidence="5" id="KW-1185">Reference proteome</keyword>
<dbReference type="SMART" id="SM00703">
    <property type="entry name" value="NRF"/>
    <property type="match status" value="1"/>
</dbReference>
<dbReference type="Pfam" id="PF20146">
    <property type="entry name" value="NRF"/>
    <property type="match status" value="1"/>
</dbReference>
<feature type="signal peptide" evidence="3">
    <location>
        <begin position="1"/>
        <end position="27"/>
    </location>
</feature>
<feature type="transmembrane region" description="Helical" evidence="2">
    <location>
        <begin position="608"/>
        <end position="625"/>
    </location>
</feature>
<protein>
    <submittedName>
        <fullName evidence="6">Nose resistant to fluoxetine protein 6-like</fullName>
    </submittedName>
</protein>
<dbReference type="PANTHER" id="PTHR11161">
    <property type="entry name" value="O-ACYLTRANSFERASE"/>
    <property type="match status" value="1"/>
</dbReference>
<dbReference type="InterPro" id="IPR052728">
    <property type="entry name" value="O2_lipid_transport_reg"/>
</dbReference>
<feature type="transmembrane region" description="Helical" evidence="2">
    <location>
        <begin position="312"/>
        <end position="334"/>
    </location>
</feature>
<keyword evidence="3" id="KW-0732">Signal</keyword>
<dbReference type="GeneID" id="106469891"/>
<evidence type="ECO:0000256" key="3">
    <source>
        <dbReference type="SAM" id="SignalP"/>
    </source>
</evidence>